<evidence type="ECO:0000313" key="16">
    <source>
        <dbReference type="EMBL" id="CAJ1930832.1"/>
    </source>
</evidence>
<proteinExistence type="inferred from homology"/>
<feature type="transmembrane region" description="Helical" evidence="14">
    <location>
        <begin position="259"/>
        <end position="280"/>
    </location>
</feature>
<evidence type="ECO:0000256" key="9">
    <source>
        <dbReference type="ARBA" id="ARBA00022989"/>
    </source>
</evidence>
<keyword evidence="10 14" id="KW-0472">Membrane</keyword>
<feature type="transmembrane region" description="Helical" evidence="14">
    <location>
        <begin position="328"/>
        <end position="349"/>
    </location>
</feature>
<dbReference type="PANTHER" id="PTHR48017">
    <property type="entry name" value="OS05G0424000 PROTEIN-RELATED"/>
    <property type="match status" value="1"/>
</dbReference>
<organism evidence="16 17">
    <name type="scientific">Sphenostylis stenocarpa</name>
    <dbReference type="NCBI Taxonomy" id="92480"/>
    <lineage>
        <taxon>Eukaryota</taxon>
        <taxon>Viridiplantae</taxon>
        <taxon>Streptophyta</taxon>
        <taxon>Embryophyta</taxon>
        <taxon>Tracheophyta</taxon>
        <taxon>Spermatophyta</taxon>
        <taxon>Magnoliopsida</taxon>
        <taxon>eudicotyledons</taxon>
        <taxon>Gunneridae</taxon>
        <taxon>Pentapetalae</taxon>
        <taxon>rosids</taxon>
        <taxon>fabids</taxon>
        <taxon>Fabales</taxon>
        <taxon>Fabaceae</taxon>
        <taxon>Papilionoideae</taxon>
        <taxon>50 kb inversion clade</taxon>
        <taxon>NPAAA clade</taxon>
        <taxon>indigoferoid/millettioid clade</taxon>
        <taxon>Phaseoleae</taxon>
        <taxon>Sphenostylis</taxon>
    </lineage>
</organism>
<evidence type="ECO:0000256" key="5">
    <source>
        <dbReference type="ARBA" id="ARBA00022475"/>
    </source>
</evidence>
<evidence type="ECO:0000256" key="10">
    <source>
        <dbReference type="ARBA" id="ARBA00023136"/>
    </source>
</evidence>
<feature type="region of interest" description="Disordered" evidence="13">
    <location>
        <begin position="28"/>
        <end position="49"/>
    </location>
</feature>
<dbReference type="Gramene" id="rna-AYBTSS11_LOCUS4922">
    <property type="protein sequence ID" value="CAJ1930832.1"/>
    <property type="gene ID" value="gene-AYBTSS11_LOCUS4922"/>
</dbReference>
<sequence>MAEAKEIWSAPITPRTMGTPCCGISTCSENGDAPHPKSKTPKTPRTPLRISNLTPRFITPLGSPMRKALRFTKLDPQDAWLPITESRNGNKYYAAFHTLCSGIGTQALVLPVALTVLGWGENWEIASSVPNIVPISWNMHHTDHHNCKDILSSGVCCGAVVLSQLPNLNSIAGGALDGVNYDPIRVGSSVENAFGVLNALGIIAFAFRGHNLILEIQSTMPSSEKHPSHVPMWKGVKIPSNGGMLTALYQFHSHDVSRFVLGLTSFFVVVNALCSFQIYGMPAFDDMESQYTTRMKKPCPWWLRAFIRVLFGFMCFFIGVAVPFLSQLAGLIGGVALPVTFAYPCFMWLKTKKPKKYSSMWCLNWFLGTLGVCLSVVLIAASLYVIIDTGVNVSFFNPQ</sequence>
<keyword evidence="4" id="KW-0813">Transport</keyword>
<keyword evidence="6 14" id="KW-0812">Transmembrane</keyword>
<keyword evidence="5" id="KW-1003">Cell membrane</keyword>
<dbReference type="GO" id="GO:0005886">
    <property type="term" value="C:plasma membrane"/>
    <property type="evidence" value="ECO:0007669"/>
    <property type="project" value="UniProtKB-SubCell"/>
</dbReference>
<keyword evidence="8" id="KW-0029">Amino-acid transport</keyword>
<comment type="subcellular location">
    <subcellularLocation>
        <location evidence="2">Cell membrane</location>
    </subcellularLocation>
    <subcellularLocation>
        <location evidence="1">Endomembrane system</location>
        <topology evidence="1">Multi-pass membrane protein</topology>
    </subcellularLocation>
</comment>
<evidence type="ECO:0000256" key="4">
    <source>
        <dbReference type="ARBA" id="ARBA00022448"/>
    </source>
</evidence>
<dbReference type="Proteomes" id="UP001189624">
    <property type="component" value="Chromosome 2"/>
</dbReference>
<dbReference type="Pfam" id="PF01490">
    <property type="entry name" value="Aa_trans"/>
    <property type="match status" value="2"/>
</dbReference>
<dbReference type="EMBL" id="OY731399">
    <property type="protein sequence ID" value="CAJ1930832.1"/>
    <property type="molecule type" value="Genomic_DNA"/>
</dbReference>
<dbReference type="GO" id="GO:0006865">
    <property type="term" value="P:amino acid transport"/>
    <property type="evidence" value="ECO:0007669"/>
    <property type="project" value="UniProtKB-KW"/>
</dbReference>
<keyword evidence="17" id="KW-1185">Reference proteome</keyword>
<gene>
    <name evidence="16" type="ORF">AYBTSS11_LOCUS4922</name>
</gene>
<evidence type="ECO:0000256" key="12">
    <source>
        <dbReference type="ARBA" id="ARBA00045588"/>
    </source>
</evidence>
<accession>A0AA86VWM2</accession>
<dbReference type="GO" id="GO:0012505">
    <property type="term" value="C:endomembrane system"/>
    <property type="evidence" value="ECO:0007669"/>
    <property type="project" value="UniProtKB-SubCell"/>
</dbReference>
<dbReference type="InterPro" id="IPR013057">
    <property type="entry name" value="AA_transpt_TM"/>
</dbReference>
<evidence type="ECO:0000256" key="1">
    <source>
        <dbReference type="ARBA" id="ARBA00004127"/>
    </source>
</evidence>
<evidence type="ECO:0000256" key="6">
    <source>
        <dbReference type="ARBA" id="ARBA00022692"/>
    </source>
</evidence>
<evidence type="ECO:0000256" key="3">
    <source>
        <dbReference type="ARBA" id="ARBA00005590"/>
    </source>
</evidence>
<feature type="domain" description="Amino acid transporter transmembrane" evidence="15">
    <location>
        <begin position="259"/>
        <end position="387"/>
    </location>
</feature>
<evidence type="ECO:0000256" key="13">
    <source>
        <dbReference type="SAM" id="MobiDB-lite"/>
    </source>
</evidence>
<feature type="domain" description="Amino acid transporter transmembrane" evidence="15">
    <location>
        <begin position="188"/>
        <end position="231"/>
    </location>
</feature>
<dbReference type="GO" id="GO:0015293">
    <property type="term" value="F:symporter activity"/>
    <property type="evidence" value="ECO:0007669"/>
    <property type="project" value="UniProtKB-KW"/>
</dbReference>
<evidence type="ECO:0000256" key="2">
    <source>
        <dbReference type="ARBA" id="ARBA00004236"/>
    </source>
</evidence>
<evidence type="ECO:0000256" key="8">
    <source>
        <dbReference type="ARBA" id="ARBA00022970"/>
    </source>
</evidence>
<feature type="transmembrane region" description="Helical" evidence="14">
    <location>
        <begin position="361"/>
        <end position="387"/>
    </location>
</feature>
<evidence type="ECO:0000256" key="7">
    <source>
        <dbReference type="ARBA" id="ARBA00022847"/>
    </source>
</evidence>
<dbReference type="GO" id="GO:0009734">
    <property type="term" value="P:auxin-activated signaling pathway"/>
    <property type="evidence" value="ECO:0007669"/>
    <property type="project" value="UniProtKB-KW"/>
</dbReference>
<keyword evidence="9 14" id="KW-1133">Transmembrane helix</keyword>
<protein>
    <recommendedName>
        <fullName evidence="15">Amino acid transporter transmembrane domain-containing protein</fullName>
    </recommendedName>
</protein>
<evidence type="ECO:0000313" key="17">
    <source>
        <dbReference type="Proteomes" id="UP001189624"/>
    </source>
</evidence>
<feature type="transmembrane region" description="Helical" evidence="14">
    <location>
        <begin position="301"/>
        <end position="322"/>
    </location>
</feature>
<evidence type="ECO:0000256" key="11">
    <source>
        <dbReference type="ARBA" id="ARBA00023294"/>
    </source>
</evidence>
<evidence type="ECO:0000259" key="15">
    <source>
        <dbReference type="Pfam" id="PF01490"/>
    </source>
</evidence>
<keyword evidence="11" id="KW-0927">Auxin signaling pathway</keyword>
<evidence type="ECO:0000256" key="14">
    <source>
        <dbReference type="SAM" id="Phobius"/>
    </source>
</evidence>
<comment type="similarity">
    <text evidence="3">Belongs to the amino acid/polyamine transporter 2 family. Amino acid/auxin permease (AAAP) (TC 2.A.18.1) subfamily.</text>
</comment>
<dbReference type="AlphaFoldDB" id="A0AA86VWM2"/>
<keyword evidence="7" id="KW-0769">Symport</keyword>
<reference evidence="16" key="1">
    <citation type="submission" date="2023-10" db="EMBL/GenBank/DDBJ databases">
        <authorList>
            <person name="Domelevo Entfellner J.-B."/>
        </authorList>
    </citation>
    <scope>NUCLEOTIDE SEQUENCE</scope>
</reference>
<comment type="function">
    <text evidence="12">Carrier protein involved in proton-driven auxin influx. Mediates the formation of auxin gradient from developing leaves (site of auxin biosynthesis) to tips by contributing to the loading of auxin in vascular tissues and facilitating acropetal (base to tip) auxin transport within inner tissues of the root apex, and basipetal (tip to base) auxin transport within outer tissues of the root apex. May be involved in lateral roots and nodules formation.</text>
</comment>
<name>A0AA86VWM2_9FABA</name>